<reference evidence="2" key="1">
    <citation type="journal article" date="2006" name="Science">
        <title>The genome of black cottonwood, Populus trichocarpa (Torr. &amp; Gray).</title>
        <authorList>
            <person name="Tuskan G.A."/>
            <person name="Difazio S."/>
            <person name="Jansson S."/>
            <person name="Bohlmann J."/>
            <person name="Grigoriev I."/>
            <person name="Hellsten U."/>
            <person name="Putnam N."/>
            <person name="Ralph S."/>
            <person name="Rombauts S."/>
            <person name="Salamov A."/>
            <person name="Schein J."/>
            <person name="Sterck L."/>
            <person name="Aerts A."/>
            <person name="Bhalerao R.R."/>
            <person name="Bhalerao R.P."/>
            <person name="Blaudez D."/>
            <person name="Boerjan W."/>
            <person name="Brun A."/>
            <person name="Brunner A."/>
            <person name="Busov V."/>
            <person name="Campbell M."/>
            <person name="Carlson J."/>
            <person name="Chalot M."/>
            <person name="Chapman J."/>
            <person name="Chen G.L."/>
            <person name="Cooper D."/>
            <person name="Coutinho P.M."/>
            <person name="Couturier J."/>
            <person name="Covert S."/>
            <person name="Cronk Q."/>
            <person name="Cunningham R."/>
            <person name="Davis J."/>
            <person name="Degroeve S."/>
            <person name="Dejardin A."/>
            <person name="Depamphilis C."/>
            <person name="Detter J."/>
            <person name="Dirks B."/>
            <person name="Dubchak I."/>
            <person name="Duplessis S."/>
            <person name="Ehlting J."/>
            <person name="Ellis B."/>
            <person name="Gendler K."/>
            <person name="Goodstein D."/>
            <person name="Gribskov M."/>
            <person name="Grimwood J."/>
            <person name="Groover A."/>
            <person name="Gunter L."/>
            <person name="Hamberger B."/>
            <person name="Heinze B."/>
            <person name="Helariutta Y."/>
            <person name="Henrissat B."/>
            <person name="Holligan D."/>
            <person name="Holt R."/>
            <person name="Huang W."/>
            <person name="Islam-Faridi N."/>
            <person name="Jones S."/>
            <person name="Jones-Rhoades M."/>
            <person name="Jorgensen R."/>
            <person name="Joshi C."/>
            <person name="Kangasjarvi J."/>
            <person name="Karlsson J."/>
            <person name="Kelleher C."/>
            <person name="Kirkpatrick R."/>
            <person name="Kirst M."/>
            <person name="Kohler A."/>
            <person name="Kalluri U."/>
            <person name="Larimer F."/>
            <person name="Leebens-Mack J."/>
            <person name="Leple J.C."/>
            <person name="Locascio P."/>
            <person name="Lou Y."/>
            <person name="Lucas S."/>
            <person name="Martin F."/>
            <person name="Montanini B."/>
            <person name="Napoli C."/>
            <person name="Nelson D.R."/>
            <person name="Nelson C."/>
            <person name="Nieminen K."/>
            <person name="Nilsson O."/>
            <person name="Pereda V."/>
            <person name="Peter G."/>
            <person name="Philippe R."/>
            <person name="Pilate G."/>
            <person name="Poliakov A."/>
            <person name="Razumovskaya J."/>
            <person name="Richardson P."/>
            <person name="Rinaldi C."/>
            <person name="Ritland K."/>
            <person name="Rouze P."/>
            <person name="Ryaboy D."/>
            <person name="Schmutz J."/>
            <person name="Schrader J."/>
            <person name="Segerman B."/>
            <person name="Shin H."/>
            <person name="Siddiqui A."/>
            <person name="Sterky F."/>
            <person name="Terry A."/>
            <person name="Tsai C.J."/>
            <person name="Uberbacher E."/>
            <person name="Unneberg P."/>
            <person name="Vahala J."/>
            <person name="Wall K."/>
            <person name="Wessler S."/>
            <person name="Yang G."/>
            <person name="Yin T."/>
            <person name="Douglas C."/>
            <person name="Marra M."/>
            <person name="Sandberg G."/>
            <person name="Van de Peer Y."/>
            <person name="Rokhsar D."/>
        </authorList>
    </citation>
    <scope>NUCLEOTIDE SEQUENCE [LARGE SCALE GENOMIC DNA]</scope>
    <source>
        <strain evidence="2">Nisqually-1</strain>
    </source>
</reference>
<dbReference type="AlphaFoldDB" id="A0A3N7FGY2"/>
<sequence length="110" mass="12859">MEKGELRWLLVKEGLPLAGEGRGRCWNRLEREKPSSWPARRREKSDEEGGLVCGWKRGEDRAEEEKKTENPPGGRRLLPKMEKRVMVLGFFLFRVFLYFFPDVVKIAPPT</sequence>
<evidence type="ECO:0000313" key="2">
    <source>
        <dbReference type="EMBL" id="RQO95337.1"/>
    </source>
</evidence>
<dbReference type="InParanoid" id="A0A3N7FGY2"/>
<name>A0A3N7FGY2_POPTR</name>
<reference evidence="2" key="2">
    <citation type="submission" date="2017-07" db="EMBL/GenBank/DDBJ databases">
        <title>WGS assembly of Populus trichocarpa.</title>
        <authorList>
            <person name="Tuskan G."/>
            <person name="Difazio S."/>
            <person name="Jansson S."/>
            <person name="Bohlmann J."/>
            <person name="Grigoriev I."/>
            <person name="Hellsten U."/>
            <person name="Putnam N."/>
            <person name="Ralph S."/>
            <person name="Rombauts S."/>
            <person name="Salamov A."/>
            <person name="Schein J."/>
            <person name="Sterck L."/>
            <person name="Aerts A."/>
            <person name="Bhalerao R."/>
            <person name="Bhalerao R."/>
            <person name="Blaudez D."/>
            <person name="Boerjan W."/>
            <person name="Brun A."/>
            <person name="Brunner A."/>
            <person name="Busov V."/>
            <person name="Campbell M."/>
            <person name="Carlson J."/>
            <person name="Chalot M."/>
            <person name="Chapman J."/>
            <person name="Chen G."/>
            <person name="Cooper D."/>
            <person name="Coutinho P."/>
            <person name="Couturier J."/>
            <person name="Covert S."/>
            <person name="Cronk Q."/>
            <person name="Cunningham R."/>
            <person name="Davis J."/>
            <person name="Degroeve S."/>
            <person name="Dejardin A."/>
            <person name="Depamphilis C."/>
            <person name="Detter J."/>
            <person name="Dirks B."/>
            <person name="Dubchak I."/>
            <person name="Duplessis S."/>
            <person name="Ehlting J."/>
            <person name="Ellis B."/>
            <person name="Gendler K."/>
            <person name="Goodstein D."/>
            <person name="Gribskov M."/>
            <person name="Grimwood J."/>
            <person name="Groover A."/>
            <person name="Gunter L."/>
            <person name="Hamberger B."/>
            <person name="Heinze B."/>
            <person name="Helariutta Y."/>
            <person name="Henrissat B."/>
            <person name="Holligan D."/>
            <person name="Holt R."/>
            <person name="Huang W."/>
            <person name="Islam-Faridi N."/>
            <person name="Jones S."/>
            <person name="Jones-Rhoades M."/>
            <person name="Jorgensen R."/>
            <person name="Joshi C."/>
            <person name="Kangasjarvi J."/>
            <person name="Karlsson J."/>
            <person name="Kelleher C."/>
            <person name="Kirkpatrick R."/>
            <person name="Kirst M."/>
            <person name="Kohler A."/>
            <person name="Kalluri U."/>
            <person name="Larimer F."/>
            <person name="Leebens-Mack J."/>
            <person name="Leple J."/>
            <person name="Locascio P."/>
            <person name="Lou Y."/>
            <person name="Lucas S."/>
            <person name="Martin F."/>
            <person name="Montanini B."/>
            <person name="Napoli C."/>
            <person name="Nelson D."/>
            <person name="Nelson C."/>
            <person name="Nieminen K."/>
            <person name="Nilsson O."/>
            <person name="Pereda V."/>
            <person name="Peter G."/>
            <person name="Philippe R."/>
            <person name="Pilate G."/>
            <person name="Poliakov A."/>
            <person name="Razumovskaya J."/>
            <person name="Richardson P."/>
            <person name="Rinaldi C."/>
            <person name="Ritland K."/>
            <person name="Rouze P."/>
            <person name="Ryaboy D."/>
            <person name="Schmutz J."/>
            <person name="Schrader J."/>
            <person name="Segerman B."/>
            <person name="Shin H."/>
            <person name="Siddiqui A."/>
            <person name="Sterky F."/>
            <person name="Terry A."/>
            <person name="Tsai C."/>
            <person name="Uberbacher E."/>
            <person name="Unneberg P."/>
            <person name="Vahala J."/>
            <person name="Wall K."/>
            <person name="Wessler S."/>
            <person name="Yang G."/>
            <person name="Yin T."/>
            <person name="Douglas C."/>
            <person name="Marra M."/>
            <person name="Sandberg G."/>
            <person name="Van De Peer Y."/>
            <person name="Rokhsar D."/>
        </authorList>
    </citation>
    <scope>NUCLEOTIDE SEQUENCE</scope>
    <source>
        <strain evidence="2">Nisqually-1</strain>
    </source>
</reference>
<accession>A0A3N7FGY2</accession>
<keyword evidence="1" id="KW-0812">Transmembrane</keyword>
<gene>
    <name evidence="2" type="ORF">POPTR_T172018</name>
</gene>
<evidence type="ECO:0000256" key="1">
    <source>
        <dbReference type="SAM" id="Phobius"/>
    </source>
</evidence>
<dbReference type="EMBL" id="KZ624090">
    <property type="protein sequence ID" value="RQO95337.1"/>
    <property type="molecule type" value="Genomic_DNA"/>
</dbReference>
<proteinExistence type="predicted"/>
<keyword evidence="1" id="KW-0472">Membrane</keyword>
<protein>
    <submittedName>
        <fullName evidence="2">Uncharacterized protein</fullName>
    </submittedName>
</protein>
<organism evidence="2">
    <name type="scientific">Populus trichocarpa</name>
    <name type="common">Western balsam poplar</name>
    <name type="synonym">Populus balsamifera subsp. trichocarpa</name>
    <dbReference type="NCBI Taxonomy" id="3694"/>
    <lineage>
        <taxon>Eukaryota</taxon>
        <taxon>Viridiplantae</taxon>
        <taxon>Streptophyta</taxon>
        <taxon>Embryophyta</taxon>
        <taxon>Tracheophyta</taxon>
        <taxon>Spermatophyta</taxon>
        <taxon>Magnoliopsida</taxon>
        <taxon>eudicotyledons</taxon>
        <taxon>Gunneridae</taxon>
        <taxon>Pentapetalae</taxon>
        <taxon>rosids</taxon>
        <taxon>fabids</taxon>
        <taxon>Malpighiales</taxon>
        <taxon>Salicaceae</taxon>
        <taxon>Saliceae</taxon>
        <taxon>Populus</taxon>
    </lineage>
</organism>
<keyword evidence="1" id="KW-1133">Transmembrane helix</keyword>
<feature type="transmembrane region" description="Helical" evidence="1">
    <location>
        <begin position="85"/>
        <end position="101"/>
    </location>
</feature>